<accession>A0A0G0N2R0</accession>
<dbReference type="InterPro" id="IPR027381">
    <property type="entry name" value="LytR/CpsA/Psr_C"/>
</dbReference>
<protein>
    <recommendedName>
        <fullName evidence="2">LytR/CpsA/Psr regulator C-terminal domain-containing protein</fullName>
    </recommendedName>
</protein>
<dbReference type="STRING" id="1618550.UT39_C0018G0007"/>
<evidence type="ECO:0000313" key="3">
    <source>
        <dbReference type="EMBL" id="KKR10534.1"/>
    </source>
</evidence>
<feature type="transmembrane region" description="Helical" evidence="1">
    <location>
        <begin position="233"/>
        <end position="255"/>
    </location>
</feature>
<dbReference type="EMBL" id="LBWP01000018">
    <property type="protein sequence ID" value="KKR10534.1"/>
    <property type="molecule type" value="Genomic_DNA"/>
</dbReference>
<organism evidence="3 4">
    <name type="scientific">Candidatus Woesebacteria bacterium GW2011_GWA1_39_21</name>
    <dbReference type="NCBI Taxonomy" id="1618550"/>
    <lineage>
        <taxon>Bacteria</taxon>
        <taxon>Candidatus Woeseibacteriota</taxon>
    </lineage>
</organism>
<keyword evidence="1" id="KW-1133">Transmembrane helix</keyword>
<name>A0A0G0N2R0_9BACT</name>
<dbReference type="Proteomes" id="UP000034246">
    <property type="component" value="Unassembled WGS sequence"/>
</dbReference>
<dbReference type="AlphaFoldDB" id="A0A0G0N2R0"/>
<dbReference type="Gene3D" id="3.30.70.2390">
    <property type="match status" value="1"/>
</dbReference>
<feature type="domain" description="LytR/CpsA/Psr regulator C-terminal" evidence="2">
    <location>
        <begin position="296"/>
        <end position="384"/>
    </location>
</feature>
<reference evidence="3 4" key="1">
    <citation type="journal article" date="2015" name="Nature">
        <title>rRNA introns, odd ribosomes, and small enigmatic genomes across a large radiation of phyla.</title>
        <authorList>
            <person name="Brown C.T."/>
            <person name="Hug L.A."/>
            <person name="Thomas B.C."/>
            <person name="Sharon I."/>
            <person name="Castelle C.J."/>
            <person name="Singh A."/>
            <person name="Wilkins M.J."/>
            <person name="Williams K.H."/>
            <person name="Banfield J.F."/>
        </authorList>
    </citation>
    <scope>NUCLEOTIDE SEQUENCE [LARGE SCALE GENOMIC DNA]</scope>
</reference>
<gene>
    <name evidence="3" type="ORF">UT39_C0018G0007</name>
</gene>
<keyword evidence="1" id="KW-0812">Transmembrane</keyword>
<proteinExistence type="predicted"/>
<evidence type="ECO:0000256" key="1">
    <source>
        <dbReference type="SAM" id="Phobius"/>
    </source>
</evidence>
<dbReference type="Pfam" id="PF13399">
    <property type="entry name" value="LytR_C"/>
    <property type="match status" value="1"/>
</dbReference>
<keyword evidence="1" id="KW-0472">Membrane</keyword>
<sequence length="394" mass="43736">MMTVIYISKDKLTGVKVDGGKQALYDRIELGWDTNTFDICLSKIVEKLQSQKMRVLLDNSLSYTLRLSIPPGLNETDERRLIAEKIREKIPEVLRDEDWDFREIQFNLTGKSKPIDGKEREIIVFSPVKYVTELLRKSKINLNLDIEAIEPVEIAQTRNANPIIGIALKDDMKGKDKDVLNINLSESKKEEDFKDVINTKAPVEPATSGEAYSQGSKEMAEVEDNEAPSVKKVILTAFLILLIASFLSIFGYMVYRNFFAPKSEKTDATSEVSPTETIEPTITQQSTPEVLDLTTYKINIKNGSGVAGEAQNVVAILESEGFTQFDTGNADSYNYGDTQVITKTDFPGLLIEQIVGALSDDYNVSSPSSTLSGSDYDVEIIVGARSEQSASDAR</sequence>
<evidence type="ECO:0000259" key="2">
    <source>
        <dbReference type="Pfam" id="PF13399"/>
    </source>
</evidence>
<comment type="caution">
    <text evidence="3">The sequence shown here is derived from an EMBL/GenBank/DDBJ whole genome shotgun (WGS) entry which is preliminary data.</text>
</comment>
<evidence type="ECO:0000313" key="4">
    <source>
        <dbReference type="Proteomes" id="UP000034246"/>
    </source>
</evidence>